<accession>A0AAW1CVX5</accession>
<reference evidence="1 2" key="1">
    <citation type="submission" date="2022-12" db="EMBL/GenBank/DDBJ databases">
        <title>Chromosome-level genome assembly of true bugs.</title>
        <authorList>
            <person name="Ma L."/>
            <person name="Li H."/>
        </authorList>
    </citation>
    <scope>NUCLEOTIDE SEQUENCE [LARGE SCALE GENOMIC DNA]</scope>
    <source>
        <strain evidence="1">Lab_2022b</strain>
    </source>
</reference>
<dbReference type="EMBL" id="JAPXFL010000008">
    <property type="protein sequence ID" value="KAK9502948.1"/>
    <property type="molecule type" value="Genomic_DNA"/>
</dbReference>
<sequence length="212" mass="24654">MDIYGRFGWLNCYLFAKKSLNLCSTCWSLNCTRFDLPLFTLQTIIEYFTESINIKIELNGENYKIERVLCTDKICLALCTAQLTIMSKVTDYSKCWPIIHPILFTLITEQTKQDGLKYLLQLVPIILLVMMIYSAYILQCPVCLCLVMVFIVRIYYVSNNEDIKPFLTSATLILIGNVAYNCNEQLQQQEQQLLQQQQLSQQQQQTNDQNIN</sequence>
<proteinExistence type="predicted"/>
<organism evidence="1 2">
    <name type="scientific">Rhynocoris fuscipes</name>
    <dbReference type="NCBI Taxonomy" id="488301"/>
    <lineage>
        <taxon>Eukaryota</taxon>
        <taxon>Metazoa</taxon>
        <taxon>Ecdysozoa</taxon>
        <taxon>Arthropoda</taxon>
        <taxon>Hexapoda</taxon>
        <taxon>Insecta</taxon>
        <taxon>Pterygota</taxon>
        <taxon>Neoptera</taxon>
        <taxon>Paraneoptera</taxon>
        <taxon>Hemiptera</taxon>
        <taxon>Heteroptera</taxon>
        <taxon>Panheteroptera</taxon>
        <taxon>Cimicomorpha</taxon>
        <taxon>Reduviidae</taxon>
        <taxon>Harpactorinae</taxon>
        <taxon>Harpactorini</taxon>
        <taxon>Rhynocoris</taxon>
    </lineage>
</organism>
<name>A0AAW1CVX5_9HEMI</name>
<dbReference type="AlphaFoldDB" id="A0AAW1CVX5"/>
<gene>
    <name evidence="1" type="ORF">O3M35_011626</name>
</gene>
<evidence type="ECO:0000313" key="2">
    <source>
        <dbReference type="Proteomes" id="UP001461498"/>
    </source>
</evidence>
<comment type="caution">
    <text evidence="1">The sequence shown here is derived from an EMBL/GenBank/DDBJ whole genome shotgun (WGS) entry which is preliminary data.</text>
</comment>
<protein>
    <submittedName>
        <fullName evidence="1">Uncharacterized protein</fullName>
    </submittedName>
</protein>
<evidence type="ECO:0000313" key="1">
    <source>
        <dbReference type="EMBL" id="KAK9502948.1"/>
    </source>
</evidence>
<dbReference type="Proteomes" id="UP001461498">
    <property type="component" value="Unassembled WGS sequence"/>
</dbReference>
<keyword evidence="2" id="KW-1185">Reference proteome</keyword>